<dbReference type="GO" id="GO:0032259">
    <property type="term" value="P:methylation"/>
    <property type="evidence" value="ECO:0007669"/>
    <property type="project" value="UniProtKB-KW"/>
</dbReference>
<dbReference type="CDD" id="cd02440">
    <property type="entry name" value="AdoMet_MTases"/>
    <property type="match status" value="1"/>
</dbReference>
<dbReference type="AlphaFoldDB" id="A0A2S0P870"/>
<dbReference type="Pfam" id="PF25371">
    <property type="entry name" value="DUF7884"/>
    <property type="match status" value="1"/>
</dbReference>
<evidence type="ECO:0000256" key="3">
    <source>
        <dbReference type="ARBA" id="ARBA00022679"/>
    </source>
</evidence>
<feature type="domain" description="DUF7884" evidence="6">
    <location>
        <begin position="9"/>
        <end position="82"/>
    </location>
</feature>
<evidence type="ECO:0000256" key="1">
    <source>
        <dbReference type="ARBA" id="ARBA00010815"/>
    </source>
</evidence>
<protein>
    <submittedName>
        <fullName evidence="7">SAM-dependent methyltransferase</fullName>
    </submittedName>
</protein>
<evidence type="ECO:0000313" key="8">
    <source>
        <dbReference type="Proteomes" id="UP000244173"/>
    </source>
</evidence>
<evidence type="ECO:0000259" key="6">
    <source>
        <dbReference type="Pfam" id="PF25371"/>
    </source>
</evidence>
<gene>
    <name evidence="7" type="ORF">DAI18_05465</name>
</gene>
<dbReference type="PANTHER" id="PTHR43667:SF1">
    <property type="entry name" value="CYCLOPROPANE-FATTY-ACYL-PHOSPHOLIPID SYNTHASE"/>
    <property type="match status" value="1"/>
</dbReference>
<proteinExistence type="inferred from homology"/>
<evidence type="ECO:0000256" key="2">
    <source>
        <dbReference type="ARBA" id="ARBA00022603"/>
    </source>
</evidence>
<dbReference type="OrthoDB" id="9782855at2"/>
<dbReference type="Pfam" id="PF02353">
    <property type="entry name" value="CMAS"/>
    <property type="match status" value="1"/>
</dbReference>
<keyword evidence="4" id="KW-0949">S-adenosyl-L-methionine</keyword>
<keyword evidence="2 7" id="KW-0489">Methyltransferase</keyword>
<evidence type="ECO:0000256" key="4">
    <source>
        <dbReference type="ARBA" id="ARBA00022691"/>
    </source>
</evidence>
<keyword evidence="5" id="KW-0443">Lipid metabolism</keyword>
<evidence type="ECO:0000313" key="7">
    <source>
        <dbReference type="EMBL" id="AVY93556.1"/>
    </source>
</evidence>
<dbReference type="KEGG" id="maer:DAI18_05465"/>
<dbReference type="Gene3D" id="3.40.50.150">
    <property type="entry name" value="Vaccinia Virus protein VP39"/>
    <property type="match status" value="1"/>
</dbReference>
<keyword evidence="3 7" id="KW-0808">Transferase</keyword>
<dbReference type="InterPro" id="IPR003333">
    <property type="entry name" value="CMAS"/>
</dbReference>
<accession>A0A2S0P870</accession>
<dbReference type="InterPro" id="IPR029063">
    <property type="entry name" value="SAM-dependent_MTases_sf"/>
</dbReference>
<dbReference type="GO" id="GO:0008610">
    <property type="term" value="P:lipid biosynthetic process"/>
    <property type="evidence" value="ECO:0007669"/>
    <property type="project" value="InterPro"/>
</dbReference>
<dbReference type="InterPro" id="IPR050723">
    <property type="entry name" value="CFA/CMAS"/>
</dbReference>
<dbReference type="GO" id="GO:0008168">
    <property type="term" value="F:methyltransferase activity"/>
    <property type="evidence" value="ECO:0007669"/>
    <property type="project" value="UniProtKB-KW"/>
</dbReference>
<dbReference type="PANTHER" id="PTHR43667">
    <property type="entry name" value="CYCLOPROPANE-FATTY-ACYL-PHOSPHOLIPID SYNTHASE"/>
    <property type="match status" value="1"/>
</dbReference>
<dbReference type="STRING" id="1122240.GCA_000620105_01148"/>
<dbReference type="Proteomes" id="UP000244173">
    <property type="component" value="Chromosome"/>
</dbReference>
<keyword evidence="8" id="KW-1185">Reference proteome</keyword>
<name>A0A2S0P870_9NEIS</name>
<evidence type="ECO:0000256" key="5">
    <source>
        <dbReference type="ARBA" id="ARBA00023098"/>
    </source>
</evidence>
<dbReference type="InterPro" id="IPR057206">
    <property type="entry name" value="DUF7884"/>
</dbReference>
<organism evidence="7 8">
    <name type="scientific">Microvirgula aerodenitrificans</name>
    <dbReference type="NCBI Taxonomy" id="57480"/>
    <lineage>
        <taxon>Bacteria</taxon>
        <taxon>Pseudomonadati</taxon>
        <taxon>Pseudomonadota</taxon>
        <taxon>Betaproteobacteria</taxon>
        <taxon>Neisseriales</taxon>
        <taxon>Aquaspirillaceae</taxon>
        <taxon>Microvirgula</taxon>
    </lineage>
</organism>
<comment type="similarity">
    <text evidence="1">Belongs to the CFA/CMAS family.</text>
</comment>
<reference evidence="7 8" key="1">
    <citation type="submission" date="2018-04" db="EMBL/GenBank/DDBJ databases">
        <title>Denitrifier Microvirgula.</title>
        <authorList>
            <person name="Anderson E."/>
            <person name="Jang J."/>
            <person name="Ishii S."/>
        </authorList>
    </citation>
    <scope>NUCLEOTIDE SEQUENCE [LARGE SCALE GENOMIC DNA]</scope>
    <source>
        <strain evidence="7 8">BE2.4</strain>
    </source>
</reference>
<dbReference type="PIRSF" id="PIRSF003085">
    <property type="entry name" value="CMAS"/>
    <property type="match status" value="1"/>
</dbReference>
<dbReference type="SUPFAM" id="SSF53335">
    <property type="entry name" value="S-adenosyl-L-methionine-dependent methyltransferases"/>
    <property type="match status" value="1"/>
</dbReference>
<sequence length="400" mass="44708">MLTKSTLAAVLARLTGPGFQVKWWDGDVRRYGGDEPAFSLNFHAEPAFNAEDPMVSLGEAYMDGVLDFDGDWNAMLGLINSNRQILDGPLARVAGVARTLDRLRLRARQKENIAHHYDIGNDFYRMWLDPDMNYSCAYFATADMTLEQAQQAKIDHILAKLCLKPGERLLDVGCGWGALLIRAAQRHGICGVGLTLSAEQADAGRARLAKAGLSDRIEIRQMDYLDLSGASDRFDKAVSVGMYEHVGERHAARYFARVADVLEPGGLFLLHTIVGHTDDGNTNRWVEKYIFPGGEIPYLPRLADTAAKTGFFLLTQESLRLHYAATLAHWRANFDRHLDAVRARFDERFVRMWTLYLRGSEASFRGGGLDLGQFLFSRGLAAHPPRHQAHLYSGGEPVLW</sequence>
<dbReference type="EMBL" id="CP028519">
    <property type="protein sequence ID" value="AVY93556.1"/>
    <property type="molecule type" value="Genomic_DNA"/>
</dbReference>
<dbReference type="RefSeq" id="WP_107888877.1">
    <property type="nucleotide sequence ID" value="NZ_CP028519.1"/>
</dbReference>